<dbReference type="EMBL" id="LSMT01000029">
    <property type="protein sequence ID" value="PFX31943.1"/>
    <property type="molecule type" value="Genomic_DNA"/>
</dbReference>
<feature type="region of interest" description="Disordered" evidence="1">
    <location>
        <begin position="310"/>
        <end position="378"/>
    </location>
</feature>
<feature type="compositionally biased region" description="Low complexity" evidence="1">
    <location>
        <begin position="42"/>
        <end position="63"/>
    </location>
</feature>
<dbReference type="GO" id="GO:0030246">
    <property type="term" value="F:carbohydrate binding"/>
    <property type="evidence" value="ECO:0007669"/>
    <property type="project" value="UniProtKB-KW"/>
</dbReference>
<accession>A0A2B4SS73</accession>
<dbReference type="AlphaFoldDB" id="A0A2B4SS73"/>
<feature type="compositionally biased region" description="Low complexity" evidence="1">
    <location>
        <begin position="339"/>
        <end position="360"/>
    </location>
</feature>
<gene>
    <name evidence="3" type="primary">LECRK111</name>
    <name evidence="3" type="ORF">AWC38_SpisGene3254</name>
</gene>
<dbReference type="Gene3D" id="1.10.510.10">
    <property type="entry name" value="Transferase(Phosphotransferase) domain 1"/>
    <property type="match status" value="1"/>
</dbReference>
<dbReference type="PROSITE" id="PS00108">
    <property type="entry name" value="PROTEIN_KINASE_ST"/>
    <property type="match status" value="1"/>
</dbReference>
<keyword evidence="3" id="KW-0418">Kinase</keyword>
<keyword evidence="3" id="KW-0675">Receptor</keyword>
<feature type="domain" description="Protein kinase" evidence="2">
    <location>
        <begin position="1"/>
        <end position="273"/>
    </location>
</feature>
<keyword evidence="3" id="KW-0808">Transferase</keyword>
<sequence length="930" mass="103913">MPGGKKNTVYRRKRKGKPFTGVQRYTKKAKKMPRADREVTNSASSSSCDEALSDAESASISASRLKMRPEDSPDSSSKISDVNDFQGEGYRLVDLKKLYATLSEAHVCEEVKILHNDIKSNNVVLDGHSLAEAEAVLVDFGKARDQSSPKSYQKPADTKRFKHLAPELGQLNGKQSKKTDIYSLEFLLPRKQHVRVSLNNRLPLYCPVMAFTISCRRCNKRFKTGYSARKHHEYSHAPHPYQSGIFSDSQGQALVNQPNAKQLGKEELPHYKLWLALAADQIIGSLTPSVKAKFLSKMPGGKKNTVYRRKRKGKPFTGVQRYAKKAKKMPRADREVTNSASSSSCDEALSDAESASISASRLKMRPEDSPDSSSKISDVNDFQGEGYRLVDLKKLYATLSEAHVCEEGSLTLKENSSGRNGLMADLSVECSSCLEATPLKTSDTITKKGQSFDVNRRAVYHSLETGGGYEGLVTFCSIMNMPCLSLPAYYKQVDTILEALEAEAKDEMTQAGIRVREYILKESGDEVNDDVVDAAVSFDGTWAKRGFTSLTGVVFVISVDTGEVLDYHVLSKECGKCTMKRSQCQTDEEFEAWQIEHLASNECDINFNGSSPAMEAEGAIVVWSRSVELHKIRYKWMVSDGDSKAFNTVENIYGDDCKVEKLDCVGHVQKRMGKHLLNLKARTKGKLADGKPIGGRGRLTESRIKRLQKYYGLAIRQNTLTKANLTEREVDVAVYTMKKNIIAILHHSVQSQDAAKQHRFCPVGEDSWCKWQQDCATGTNTYEAGDCLPEVFFELLKPTFITLSETKLLQRCVRGATQNRNECINGLVWARCPKHKHHGAKVIRCAVASTVCHFHSGAASRARIMQRLAIPAGEYTQKASEEKDKRRLRKSDLQTSAKEKKRRQGEQMRRTRREDALREADGDTYEPGGF</sequence>
<feature type="region of interest" description="Disordered" evidence="1">
    <location>
        <begin position="1"/>
        <end position="81"/>
    </location>
</feature>
<proteinExistence type="predicted"/>
<dbReference type="InterPro" id="IPR000719">
    <property type="entry name" value="Prot_kinase_dom"/>
</dbReference>
<feature type="region of interest" description="Disordered" evidence="1">
    <location>
        <begin position="876"/>
        <end position="930"/>
    </location>
</feature>
<dbReference type="Pfam" id="PF00069">
    <property type="entry name" value="Pkinase"/>
    <property type="match status" value="1"/>
</dbReference>
<dbReference type="OrthoDB" id="10059293at2759"/>
<keyword evidence="3" id="KW-0430">Lectin</keyword>
<dbReference type="Proteomes" id="UP000225706">
    <property type="component" value="Unassembled WGS sequence"/>
</dbReference>
<organism evidence="3 4">
    <name type="scientific">Stylophora pistillata</name>
    <name type="common">Smooth cauliflower coral</name>
    <dbReference type="NCBI Taxonomy" id="50429"/>
    <lineage>
        <taxon>Eukaryota</taxon>
        <taxon>Metazoa</taxon>
        <taxon>Cnidaria</taxon>
        <taxon>Anthozoa</taxon>
        <taxon>Hexacorallia</taxon>
        <taxon>Scleractinia</taxon>
        <taxon>Astrocoeniina</taxon>
        <taxon>Pocilloporidae</taxon>
        <taxon>Stylophora</taxon>
    </lineage>
</organism>
<dbReference type="InterPro" id="IPR011009">
    <property type="entry name" value="Kinase-like_dom_sf"/>
</dbReference>
<evidence type="ECO:0000256" key="1">
    <source>
        <dbReference type="SAM" id="MobiDB-lite"/>
    </source>
</evidence>
<feature type="compositionally biased region" description="Basic and acidic residues" evidence="1">
    <location>
        <begin position="904"/>
        <end position="921"/>
    </location>
</feature>
<dbReference type="Pfam" id="PF20700">
    <property type="entry name" value="Mutator"/>
    <property type="match status" value="1"/>
</dbReference>
<protein>
    <submittedName>
        <fullName evidence="3">Putative L-type lectin-domain containing receptor kinase I.11</fullName>
    </submittedName>
</protein>
<dbReference type="GO" id="GO:0005524">
    <property type="term" value="F:ATP binding"/>
    <property type="evidence" value="ECO:0007669"/>
    <property type="project" value="InterPro"/>
</dbReference>
<dbReference type="SUPFAM" id="SSF56112">
    <property type="entry name" value="Protein kinase-like (PK-like)"/>
    <property type="match status" value="1"/>
</dbReference>
<dbReference type="PANTHER" id="PTHR33309">
    <property type="entry name" value="KERATIN, ULTRA HIGH-SULFUR MATRIX PROTEIN-LIKE"/>
    <property type="match status" value="1"/>
</dbReference>
<name>A0A2B4SS73_STYPI</name>
<keyword evidence="4" id="KW-1185">Reference proteome</keyword>
<evidence type="ECO:0000259" key="2">
    <source>
        <dbReference type="PROSITE" id="PS50011"/>
    </source>
</evidence>
<comment type="caution">
    <text evidence="3">The sequence shown here is derived from an EMBL/GenBank/DDBJ whole genome shotgun (WGS) entry which is preliminary data.</text>
</comment>
<dbReference type="InterPro" id="IPR008271">
    <property type="entry name" value="Ser/Thr_kinase_AS"/>
</dbReference>
<reference evidence="4" key="1">
    <citation type="journal article" date="2017" name="bioRxiv">
        <title>Comparative analysis of the genomes of Stylophora pistillata and Acropora digitifera provides evidence for extensive differences between species of corals.</title>
        <authorList>
            <person name="Voolstra C.R."/>
            <person name="Li Y."/>
            <person name="Liew Y.J."/>
            <person name="Baumgarten S."/>
            <person name="Zoccola D."/>
            <person name="Flot J.-F."/>
            <person name="Tambutte S."/>
            <person name="Allemand D."/>
            <person name="Aranda M."/>
        </authorList>
    </citation>
    <scope>NUCLEOTIDE SEQUENCE [LARGE SCALE GENOMIC DNA]</scope>
</reference>
<dbReference type="PROSITE" id="PS00028">
    <property type="entry name" value="ZINC_FINGER_C2H2_1"/>
    <property type="match status" value="1"/>
</dbReference>
<dbReference type="GO" id="GO:0004672">
    <property type="term" value="F:protein kinase activity"/>
    <property type="evidence" value="ECO:0007669"/>
    <property type="project" value="InterPro"/>
</dbReference>
<dbReference type="PROSITE" id="PS50011">
    <property type="entry name" value="PROTEIN_KINASE_DOM"/>
    <property type="match status" value="1"/>
</dbReference>
<evidence type="ECO:0000313" key="4">
    <source>
        <dbReference type="Proteomes" id="UP000225706"/>
    </source>
</evidence>
<feature type="compositionally biased region" description="Basic residues" evidence="1">
    <location>
        <begin position="8"/>
        <end position="17"/>
    </location>
</feature>
<dbReference type="PANTHER" id="PTHR33309:SF3">
    <property type="entry name" value="CCHC-TYPE DOMAIN-CONTAINING PROTEIN"/>
    <property type="match status" value="1"/>
</dbReference>
<dbReference type="InterPro" id="IPR049012">
    <property type="entry name" value="Mutator_transp_dom"/>
</dbReference>
<dbReference type="InterPro" id="IPR013087">
    <property type="entry name" value="Znf_C2H2_type"/>
</dbReference>
<evidence type="ECO:0000313" key="3">
    <source>
        <dbReference type="EMBL" id="PFX31943.1"/>
    </source>
</evidence>